<keyword evidence="2" id="KW-0808">Transferase</keyword>
<evidence type="ECO:0000313" key="10">
    <source>
        <dbReference type="Proteomes" id="UP000657385"/>
    </source>
</evidence>
<evidence type="ECO:0000256" key="5">
    <source>
        <dbReference type="ARBA" id="ARBA00022842"/>
    </source>
</evidence>
<keyword evidence="4" id="KW-0547">Nucleotide-binding</keyword>
<evidence type="ECO:0000313" key="9">
    <source>
        <dbReference type="EMBL" id="MBF9068237.1"/>
    </source>
</evidence>
<dbReference type="InterPro" id="IPR013482">
    <property type="entry name" value="Molybde_CF_guanTrfase"/>
</dbReference>
<dbReference type="CDD" id="cd02503">
    <property type="entry name" value="MobA"/>
    <property type="match status" value="1"/>
</dbReference>
<keyword evidence="9" id="KW-0548">Nucleotidyltransferase</keyword>
<proteinExistence type="predicted"/>
<dbReference type="InterPro" id="IPR029044">
    <property type="entry name" value="Nucleotide-diphossugar_trans"/>
</dbReference>
<evidence type="ECO:0000256" key="6">
    <source>
        <dbReference type="ARBA" id="ARBA00023134"/>
    </source>
</evidence>
<sequence>MRQSEGVASPALPLFDAVVLAGGAARRLGGEDKPGLVVGGASLLDRVLAACAAAQRTVVVGPERPTARPVRWTRETPPGGGPVAGLAAGMESVTAEVVVLLAADLPFLDAPTVHALVAALDPHVDADRDVGAGAGAGADGVLLDGVVLVDADGRDQPLAAAYRTAVLRAKLAQLPSPEGAPLRALTRDLHLLRLPDTRHAAVDCDTWDDVHEARLRADRMDGAPHTPPSPR</sequence>
<evidence type="ECO:0000259" key="8">
    <source>
        <dbReference type="Pfam" id="PF12804"/>
    </source>
</evidence>
<dbReference type="GO" id="GO:0005525">
    <property type="term" value="F:GTP binding"/>
    <property type="evidence" value="ECO:0007669"/>
    <property type="project" value="UniProtKB-KW"/>
</dbReference>
<organism evidence="9 10">
    <name type="scientific">Streptacidiphilus fuscans</name>
    <dbReference type="NCBI Taxonomy" id="2789292"/>
    <lineage>
        <taxon>Bacteria</taxon>
        <taxon>Bacillati</taxon>
        <taxon>Actinomycetota</taxon>
        <taxon>Actinomycetes</taxon>
        <taxon>Kitasatosporales</taxon>
        <taxon>Streptomycetaceae</taxon>
        <taxon>Streptacidiphilus</taxon>
    </lineage>
</organism>
<evidence type="ECO:0000256" key="7">
    <source>
        <dbReference type="ARBA" id="ARBA00023150"/>
    </source>
</evidence>
<evidence type="ECO:0000256" key="1">
    <source>
        <dbReference type="ARBA" id="ARBA00022490"/>
    </source>
</evidence>
<evidence type="ECO:0000256" key="4">
    <source>
        <dbReference type="ARBA" id="ARBA00022741"/>
    </source>
</evidence>
<keyword evidence="7" id="KW-0501">Molybdenum cofactor biosynthesis</keyword>
<keyword evidence="10" id="KW-1185">Reference proteome</keyword>
<dbReference type="GO" id="GO:0006777">
    <property type="term" value="P:Mo-molybdopterin cofactor biosynthetic process"/>
    <property type="evidence" value="ECO:0007669"/>
    <property type="project" value="UniProtKB-KW"/>
</dbReference>
<dbReference type="Proteomes" id="UP000657385">
    <property type="component" value="Unassembled WGS sequence"/>
</dbReference>
<name>A0A931FB25_9ACTN</name>
<keyword evidence="5" id="KW-0460">Magnesium</keyword>
<dbReference type="SUPFAM" id="SSF53448">
    <property type="entry name" value="Nucleotide-diphospho-sugar transferases"/>
    <property type="match status" value="1"/>
</dbReference>
<dbReference type="AlphaFoldDB" id="A0A931FB25"/>
<dbReference type="InterPro" id="IPR025877">
    <property type="entry name" value="MobA-like_NTP_Trfase"/>
</dbReference>
<dbReference type="EMBL" id="JADPRT010000003">
    <property type="protein sequence ID" value="MBF9068237.1"/>
    <property type="molecule type" value="Genomic_DNA"/>
</dbReference>
<keyword evidence="3" id="KW-0479">Metal-binding</keyword>
<dbReference type="Gene3D" id="3.90.550.10">
    <property type="entry name" value="Spore Coat Polysaccharide Biosynthesis Protein SpsA, Chain A"/>
    <property type="match status" value="1"/>
</dbReference>
<dbReference type="GO" id="GO:0016779">
    <property type="term" value="F:nucleotidyltransferase activity"/>
    <property type="evidence" value="ECO:0007669"/>
    <property type="project" value="UniProtKB-KW"/>
</dbReference>
<keyword evidence="6" id="KW-0342">GTP-binding</keyword>
<dbReference type="PANTHER" id="PTHR19136:SF81">
    <property type="entry name" value="MOLYBDENUM COFACTOR GUANYLYLTRANSFERASE"/>
    <property type="match status" value="1"/>
</dbReference>
<evidence type="ECO:0000256" key="3">
    <source>
        <dbReference type="ARBA" id="ARBA00022723"/>
    </source>
</evidence>
<dbReference type="Pfam" id="PF12804">
    <property type="entry name" value="NTP_transf_3"/>
    <property type="match status" value="1"/>
</dbReference>
<comment type="caution">
    <text evidence="9">The sequence shown here is derived from an EMBL/GenBank/DDBJ whole genome shotgun (WGS) entry which is preliminary data.</text>
</comment>
<dbReference type="PANTHER" id="PTHR19136">
    <property type="entry name" value="MOLYBDENUM COFACTOR GUANYLYLTRANSFERASE"/>
    <property type="match status" value="1"/>
</dbReference>
<dbReference type="GO" id="GO:0046872">
    <property type="term" value="F:metal ion binding"/>
    <property type="evidence" value="ECO:0007669"/>
    <property type="project" value="UniProtKB-KW"/>
</dbReference>
<evidence type="ECO:0000256" key="2">
    <source>
        <dbReference type="ARBA" id="ARBA00022679"/>
    </source>
</evidence>
<keyword evidence="1" id="KW-0963">Cytoplasm</keyword>
<protein>
    <submittedName>
        <fullName evidence="9">Molybdenum cofactor guanylyltransferase</fullName>
    </submittedName>
</protein>
<accession>A0A931FB25</accession>
<gene>
    <name evidence="9" type="ORF">I2501_09325</name>
</gene>
<feature type="domain" description="MobA-like NTP transferase" evidence="8">
    <location>
        <begin position="17"/>
        <end position="187"/>
    </location>
</feature>
<reference evidence="9" key="1">
    <citation type="submission" date="2020-11" db="EMBL/GenBank/DDBJ databases">
        <title>Isolation and identification of active actinomycetes.</title>
        <authorList>
            <person name="Yu B."/>
        </authorList>
    </citation>
    <scope>NUCLEOTIDE SEQUENCE</scope>
    <source>
        <strain evidence="9">NEAU-YB345</strain>
    </source>
</reference>